<evidence type="ECO:0000313" key="2">
    <source>
        <dbReference type="EMBL" id="QLJ98967.1"/>
    </source>
</evidence>
<name>A0A7D6C7M1_9ACTN</name>
<keyword evidence="1" id="KW-0812">Transmembrane</keyword>
<gene>
    <name evidence="2" type="ORF">HZU44_01790</name>
</gene>
<organism evidence="2">
    <name type="scientific">Micromonospora carbonacea</name>
    <dbReference type="NCBI Taxonomy" id="47853"/>
    <lineage>
        <taxon>Bacteria</taxon>
        <taxon>Bacillati</taxon>
        <taxon>Actinomycetota</taxon>
        <taxon>Actinomycetes</taxon>
        <taxon>Micromonosporales</taxon>
        <taxon>Micromonosporaceae</taxon>
        <taxon>Micromonospora</taxon>
    </lineage>
</organism>
<dbReference type="EMBL" id="CP058905">
    <property type="protein sequence ID" value="QLJ98967.1"/>
    <property type="molecule type" value="Genomic_DNA"/>
</dbReference>
<protein>
    <recommendedName>
        <fullName evidence="3">Cobalamin biosynthesis protein CbiM</fullName>
    </recommendedName>
</protein>
<keyword evidence="1" id="KW-1133">Transmembrane helix</keyword>
<feature type="transmembrane region" description="Helical" evidence="1">
    <location>
        <begin position="71"/>
        <end position="93"/>
    </location>
</feature>
<dbReference type="AlphaFoldDB" id="A0A7D6C7M1"/>
<proteinExistence type="predicted"/>
<reference evidence="2" key="1">
    <citation type="submission" date="2020-08" db="EMBL/GenBank/DDBJ databases">
        <title>A bifunctional nitrone conjugated secondary metabolite targeting the ribosome.</title>
        <authorList>
            <person name="Limbrick E.M."/>
            <person name="Graf M."/>
            <person name="Derewacz D.K."/>
            <person name="Nguyen F."/>
            <person name="Spraggins J.M."/>
            <person name="Wieland M."/>
            <person name="Ynigez-Gutierrez A.E."/>
            <person name="Reisman B.J."/>
            <person name="Zinshteyn B."/>
            <person name="McCulloch K."/>
            <person name="Iverson T.M."/>
            <person name="Green R."/>
            <person name="Wilson D.N."/>
            <person name="Bachmann B.O."/>
        </authorList>
    </citation>
    <scope>NUCLEOTIDE SEQUENCE</scope>
    <source>
        <strain evidence="2">Africana</strain>
    </source>
</reference>
<evidence type="ECO:0000256" key="1">
    <source>
        <dbReference type="SAM" id="Phobius"/>
    </source>
</evidence>
<evidence type="ECO:0008006" key="3">
    <source>
        <dbReference type="Google" id="ProtNLM"/>
    </source>
</evidence>
<accession>A0A7D6C7M1</accession>
<keyword evidence="1" id="KW-0472">Membrane</keyword>
<feature type="transmembrane region" description="Helical" evidence="1">
    <location>
        <begin position="7"/>
        <end position="25"/>
    </location>
</feature>
<sequence length="99" mass="10246">MRSPAPWLRVLAFALVSVGMAMVFINAEALSNGDAVECDGSPMRPGQVCVRVGGGGTSYDEEKRNEARGVLAGYAGVGIGTLGIVLLISHGIATRRGSR</sequence>